<protein>
    <submittedName>
        <fullName evidence="4">Uncharacterized protein</fullName>
    </submittedName>
</protein>
<dbReference type="PANTHER" id="PTHR47691:SF3">
    <property type="entry name" value="HTH-TYPE TRANSCRIPTIONAL REGULATOR RV0890C-RELATED"/>
    <property type="match status" value="1"/>
</dbReference>
<dbReference type="InterPro" id="IPR011706">
    <property type="entry name" value="Cu-oxidase_C"/>
</dbReference>
<evidence type="ECO:0000313" key="4">
    <source>
        <dbReference type="EMBL" id="TMI87905.1"/>
    </source>
</evidence>
<keyword evidence="1" id="KW-0479">Metal-binding</keyword>
<dbReference type="AlphaFoldDB" id="A0A537JWL6"/>
<dbReference type="SUPFAM" id="SSF52540">
    <property type="entry name" value="P-loop containing nucleoside triphosphate hydrolases"/>
    <property type="match status" value="1"/>
</dbReference>
<name>A0A537JWL6_9BACT</name>
<evidence type="ECO:0000259" key="2">
    <source>
        <dbReference type="Pfam" id="PF07731"/>
    </source>
</evidence>
<dbReference type="SUPFAM" id="SSF49503">
    <property type="entry name" value="Cupredoxins"/>
    <property type="match status" value="1"/>
</dbReference>
<comment type="caution">
    <text evidence="4">The sequence shown here is derived from an EMBL/GenBank/DDBJ whole genome shotgun (WGS) entry which is preliminary data.</text>
</comment>
<dbReference type="InterPro" id="IPR008972">
    <property type="entry name" value="Cupredoxin"/>
</dbReference>
<proteinExistence type="predicted"/>
<feature type="domain" description="Plastocyanin-like" evidence="2">
    <location>
        <begin position="79"/>
        <end position="118"/>
    </location>
</feature>
<feature type="non-terminal residue" evidence="4">
    <location>
        <position position="1"/>
    </location>
</feature>
<sequence length="119" mass="12781">LPVQLTSFVGREHEIAQVRGFLSSTRLLTLIGAGGVGKTRLALEAAAALEEYRDGVWVVDLASLADSSHAEMAGLEFLRLTPGGTARLEFVPRRKGRFVFACTIEGHMGAGMRGVLDVR</sequence>
<dbReference type="InterPro" id="IPR027417">
    <property type="entry name" value="P-loop_NTPase"/>
</dbReference>
<evidence type="ECO:0000313" key="5">
    <source>
        <dbReference type="Proteomes" id="UP000318509"/>
    </source>
</evidence>
<dbReference type="InterPro" id="IPR033138">
    <property type="entry name" value="Cu_oxidase_CS"/>
</dbReference>
<evidence type="ECO:0000259" key="3">
    <source>
        <dbReference type="Pfam" id="PF13191"/>
    </source>
</evidence>
<dbReference type="Pfam" id="PF13191">
    <property type="entry name" value="AAA_16"/>
    <property type="match status" value="1"/>
</dbReference>
<dbReference type="Proteomes" id="UP000318509">
    <property type="component" value="Unassembled WGS sequence"/>
</dbReference>
<dbReference type="GO" id="GO:0016491">
    <property type="term" value="F:oxidoreductase activity"/>
    <property type="evidence" value="ECO:0007669"/>
    <property type="project" value="InterPro"/>
</dbReference>
<dbReference type="Gene3D" id="3.40.50.300">
    <property type="entry name" value="P-loop containing nucleotide triphosphate hydrolases"/>
    <property type="match status" value="1"/>
</dbReference>
<evidence type="ECO:0000256" key="1">
    <source>
        <dbReference type="ARBA" id="ARBA00022723"/>
    </source>
</evidence>
<dbReference type="InterPro" id="IPR041664">
    <property type="entry name" value="AAA_16"/>
</dbReference>
<gene>
    <name evidence="4" type="ORF">E6H00_14155</name>
</gene>
<dbReference type="EMBL" id="VBAK01000149">
    <property type="protein sequence ID" value="TMI87905.1"/>
    <property type="molecule type" value="Genomic_DNA"/>
</dbReference>
<feature type="domain" description="Orc1-like AAA ATPase" evidence="3">
    <location>
        <begin position="8"/>
        <end position="68"/>
    </location>
</feature>
<dbReference type="Pfam" id="PF07731">
    <property type="entry name" value="Cu-oxidase_2"/>
    <property type="match status" value="1"/>
</dbReference>
<reference evidence="4 5" key="1">
    <citation type="journal article" date="2019" name="Nat. Microbiol.">
        <title>Mediterranean grassland soil C-N compound turnover is dependent on rainfall and depth, and is mediated by genomically divergent microorganisms.</title>
        <authorList>
            <person name="Diamond S."/>
            <person name="Andeer P.F."/>
            <person name="Li Z."/>
            <person name="Crits-Christoph A."/>
            <person name="Burstein D."/>
            <person name="Anantharaman K."/>
            <person name="Lane K.R."/>
            <person name="Thomas B.C."/>
            <person name="Pan C."/>
            <person name="Northen T.R."/>
            <person name="Banfield J.F."/>
        </authorList>
    </citation>
    <scope>NUCLEOTIDE SEQUENCE [LARGE SCALE GENOMIC DNA]</scope>
    <source>
        <strain evidence="4">NP_3</strain>
    </source>
</reference>
<dbReference type="PROSITE" id="PS00079">
    <property type="entry name" value="MULTICOPPER_OXIDASE1"/>
    <property type="match status" value="1"/>
</dbReference>
<dbReference type="GO" id="GO:0005507">
    <property type="term" value="F:copper ion binding"/>
    <property type="evidence" value="ECO:0007669"/>
    <property type="project" value="InterPro"/>
</dbReference>
<organism evidence="4 5">
    <name type="scientific">Candidatus Segetimicrobium genomatis</name>
    <dbReference type="NCBI Taxonomy" id="2569760"/>
    <lineage>
        <taxon>Bacteria</taxon>
        <taxon>Bacillati</taxon>
        <taxon>Candidatus Sysuimicrobiota</taxon>
        <taxon>Candidatus Sysuimicrobiia</taxon>
        <taxon>Candidatus Sysuimicrobiales</taxon>
        <taxon>Candidatus Segetimicrobiaceae</taxon>
        <taxon>Candidatus Segetimicrobium</taxon>
    </lineage>
</organism>
<dbReference type="PANTHER" id="PTHR47691">
    <property type="entry name" value="REGULATOR-RELATED"/>
    <property type="match status" value="1"/>
</dbReference>
<accession>A0A537JWL6</accession>